<name>A0AAE0TG09_9BIVA</name>
<protein>
    <submittedName>
        <fullName evidence="1">Uncharacterized protein</fullName>
    </submittedName>
</protein>
<evidence type="ECO:0000313" key="2">
    <source>
        <dbReference type="Proteomes" id="UP001195483"/>
    </source>
</evidence>
<dbReference type="Proteomes" id="UP001195483">
    <property type="component" value="Unassembled WGS sequence"/>
</dbReference>
<dbReference type="EMBL" id="JAEAOA010000707">
    <property type="protein sequence ID" value="KAK3609727.1"/>
    <property type="molecule type" value="Genomic_DNA"/>
</dbReference>
<comment type="caution">
    <text evidence="1">The sequence shown here is derived from an EMBL/GenBank/DDBJ whole genome shotgun (WGS) entry which is preliminary data.</text>
</comment>
<evidence type="ECO:0000313" key="1">
    <source>
        <dbReference type="EMBL" id="KAK3609727.1"/>
    </source>
</evidence>
<organism evidence="1 2">
    <name type="scientific">Potamilus streckersoni</name>
    <dbReference type="NCBI Taxonomy" id="2493646"/>
    <lineage>
        <taxon>Eukaryota</taxon>
        <taxon>Metazoa</taxon>
        <taxon>Spiralia</taxon>
        <taxon>Lophotrochozoa</taxon>
        <taxon>Mollusca</taxon>
        <taxon>Bivalvia</taxon>
        <taxon>Autobranchia</taxon>
        <taxon>Heteroconchia</taxon>
        <taxon>Palaeoheterodonta</taxon>
        <taxon>Unionida</taxon>
        <taxon>Unionoidea</taxon>
        <taxon>Unionidae</taxon>
        <taxon>Ambleminae</taxon>
        <taxon>Lampsilini</taxon>
        <taxon>Potamilus</taxon>
    </lineage>
</organism>
<reference evidence="1" key="3">
    <citation type="submission" date="2023-05" db="EMBL/GenBank/DDBJ databases">
        <authorList>
            <person name="Smith C.H."/>
        </authorList>
    </citation>
    <scope>NUCLEOTIDE SEQUENCE</scope>
    <source>
        <strain evidence="1">CHS0354</strain>
        <tissue evidence="1">Mantle</tissue>
    </source>
</reference>
<reference evidence="1" key="2">
    <citation type="journal article" date="2021" name="Genome Biol. Evol.">
        <title>Developing a high-quality reference genome for a parasitic bivalve with doubly uniparental inheritance (Bivalvia: Unionida).</title>
        <authorList>
            <person name="Smith C.H."/>
        </authorList>
    </citation>
    <scope>NUCLEOTIDE SEQUENCE</scope>
    <source>
        <strain evidence="1">CHS0354</strain>
        <tissue evidence="1">Mantle</tissue>
    </source>
</reference>
<dbReference type="AlphaFoldDB" id="A0AAE0TG09"/>
<sequence length="55" mass="6344">MYPIPWDNPSPSFPRMQPSSAMYDAAQNCCYIAVRKERKRMTVSSLGSDEDKKMQ</sequence>
<gene>
    <name evidence="1" type="ORF">CHS0354_011419</name>
</gene>
<accession>A0AAE0TG09</accession>
<keyword evidence="2" id="KW-1185">Reference proteome</keyword>
<proteinExistence type="predicted"/>
<reference evidence="1" key="1">
    <citation type="journal article" date="2021" name="Genome Biol. Evol.">
        <title>A High-Quality Reference Genome for a Parasitic Bivalve with Doubly Uniparental Inheritance (Bivalvia: Unionida).</title>
        <authorList>
            <person name="Smith C.H."/>
        </authorList>
    </citation>
    <scope>NUCLEOTIDE SEQUENCE</scope>
    <source>
        <strain evidence="1">CHS0354</strain>
    </source>
</reference>